<feature type="active site" evidence="8">
    <location>
        <position position="343"/>
    </location>
</feature>
<feature type="binding site" evidence="8">
    <location>
        <position position="339"/>
    </location>
    <ligand>
        <name>Mn(2+)</name>
        <dbReference type="ChEBI" id="CHEBI:29035"/>
        <label>1</label>
    </ligand>
</feature>
<keyword evidence="7 8" id="KW-0464">Manganese</keyword>
<evidence type="ECO:0000256" key="4">
    <source>
        <dbReference type="ARBA" id="ARBA00022438"/>
    </source>
</evidence>
<evidence type="ECO:0000256" key="6">
    <source>
        <dbReference type="ARBA" id="ARBA00022801"/>
    </source>
</evidence>
<dbReference type="InterPro" id="IPR023042">
    <property type="entry name" value="Peptidase_M17_leu_NH2_pept"/>
</dbReference>
<evidence type="ECO:0000313" key="11">
    <source>
        <dbReference type="Proteomes" id="UP000070560"/>
    </source>
</evidence>
<dbReference type="AlphaFoldDB" id="A0A7U4QKY1"/>
<dbReference type="Gene3D" id="3.40.630.10">
    <property type="entry name" value="Zn peptidases"/>
    <property type="match status" value="1"/>
</dbReference>
<dbReference type="InterPro" id="IPR011356">
    <property type="entry name" value="Leucine_aapep/pepB"/>
</dbReference>
<feature type="binding site" evidence="8">
    <location>
        <position position="341"/>
    </location>
    <ligand>
        <name>Mn(2+)</name>
        <dbReference type="ChEBI" id="CHEBI:29035"/>
        <label>2</label>
    </ligand>
</feature>
<dbReference type="Proteomes" id="UP000070560">
    <property type="component" value="Chromosome"/>
</dbReference>
<dbReference type="SUPFAM" id="SSF53187">
    <property type="entry name" value="Zn-dependent exopeptidases"/>
    <property type="match status" value="1"/>
</dbReference>
<dbReference type="CDD" id="cd00433">
    <property type="entry name" value="Peptidase_M17"/>
    <property type="match status" value="1"/>
</dbReference>
<dbReference type="InterPro" id="IPR008283">
    <property type="entry name" value="Peptidase_M17_N"/>
</dbReference>
<comment type="cofactor">
    <cofactor evidence="8">
        <name>Mn(2+)</name>
        <dbReference type="ChEBI" id="CHEBI:29035"/>
    </cofactor>
    <text evidence="8">Binds 2 manganese ions per subunit.</text>
</comment>
<feature type="binding site" evidence="8">
    <location>
        <position position="341"/>
    </location>
    <ligand>
        <name>Mn(2+)</name>
        <dbReference type="ChEBI" id="CHEBI:29035"/>
        <label>1</label>
    </ligand>
</feature>
<keyword evidence="5 8" id="KW-0645">Protease</keyword>
<accession>A0A7U4QKY1</accession>
<comment type="function">
    <text evidence="8">Presumably involved in the processing and regular turnover of intracellular proteins. Catalyzes the removal of unsubstituted N-terminal amino acids from various peptides.</text>
</comment>
<organism evidence="10 11">
    <name type="scientific">Desulfofervidus auxilii</name>
    <dbReference type="NCBI Taxonomy" id="1621989"/>
    <lineage>
        <taxon>Bacteria</taxon>
        <taxon>Pseudomonadati</taxon>
        <taxon>Thermodesulfobacteriota</taxon>
        <taxon>Candidatus Desulfofervidia</taxon>
        <taxon>Candidatus Desulfofervidales</taxon>
        <taxon>Candidatus Desulfofervidaceae</taxon>
        <taxon>Candidatus Desulfofervidus</taxon>
    </lineage>
</organism>
<evidence type="ECO:0000256" key="8">
    <source>
        <dbReference type="HAMAP-Rule" id="MF_00181"/>
    </source>
</evidence>
<dbReference type="NCBIfam" id="NF002074">
    <property type="entry name" value="PRK00913.1-4"/>
    <property type="match status" value="1"/>
</dbReference>
<dbReference type="NCBIfam" id="NF002083">
    <property type="entry name" value="PRK00913.3-5"/>
    <property type="match status" value="1"/>
</dbReference>
<dbReference type="PRINTS" id="PR00481">
    <property type="entry name" value="LAMNOPPTDASE"/>
</dbReference>
<dbReference type="GO" id="GO:0005737">
    <property type="term" value="C:cytoplasm"/>
    <property type="evidence" value="ECO:0007669"/>
    <property type="project" value="UniProtKB-SubCell"/>
</dbReference>
<dbReference type="Pfam" id="PF02789">
    <property type="entry name" value="Peptidase_M17_N"/>
    <property type="match status" value="1"/>
</dbReference>
<feature type="active site" evidence="8">
    <location>
        <position position="269"/>
    </location>
</feature>
<dbReference type="GO" id="GO:0006508">
    <property type="term" value="P:proteolysis"/>
    <property type="evidence" value="ECO:0007669"/>
    <property type="project" value="UniProtKB-KW"/>
</dbReference>
<evidence type="ECO:0000259" key="9">
    <source>
        <dbReference type="PROSITE" id="PS00631"/>
    </source>
</evidence>
<dbReference type="KEGG" id="daw:HS1_001457"/>
<protein>
    <recommendedName>
        <fullName evidence="8">Probable cytosol aminopeptidase</fullName>
        <ecNumber evidence="8">3.4.11.1</ecNumber>
    </recommendedName>
    <alternativeName>
        <fullName evidence="8">Leucine aminopeptidase</fullName>
        <shortName evidence="8">LAP</shortName>
        <ecNumber evidence="8">3.4.11.10</ecNumber>
    </alternativeName>
    <alternativeName>
        <fullName evidence="8">Leucyl aminopeptidase</fullName>
    </alternativeName>
</protein>
<dbReference type="PANTHER" id="PTHR11963:SF23">
    <property type="entry name" value="CYTOSOL AMINOPEPTIDASE"/>
    <property type="match status" value="1"/>
</dbReference>
<evidence type="ECO:0000256" key="2">
    <source>
        <dbReference type="ARBA" id="ARBA00000967"/>
    </source>
</evidence>
<dbReference type="PANTHER" id="PTHR11963">
    <property type="entry name" value="LEUCINE AMINOPEPTIDASE-RELATED"/>
    <property type="match status" value="1"/>
</dbReference>
<dbReference type="HAMAP" id="MF_00181">
    <property type="entry name" value="Cytosol_peptidase_M17"/>
    <property type="match status" value="1"/>
</dbReference>
<dbReference type="Gene3D" id="3.40.220.10">
    <property type="entry name" value="Leucine Aminopeptidase, subunit E, domain 1"/>
    <property type="match status" value="1"/>
</dbReference>
<comment type="catalytic activity">
    <reaction evidence="2 8">
        <text>Release of an N-terminal amino acid, preferentially leucine, but not glutamic or aspartic acids.</text>
        <dbReference type="EC" id="3.4.11.10"/>
    </reaction>
</comment>
<evidence type="ECO:0000256" key="5">
    <source>
        <dbReference type="ARBA" id="ARBA00022670"/>
    </source>
</evidence>
<comment type="catalytic activity">
    <reaction evidence="1 8">
        <text>Release of an N-terminal amino acid, Xaa-|-Yaa-, in which Xaa is preferably Leu, but may be other amino acids including Pro although not Arg or Lys, and Yaa may be Pro. Amino acid amides and methyl esters are also readily hydrolyzed, but rates on arylamides are exceedingly low.</text>
        <dbReference type="EC" id="3.4.11.1"/>
    </reaction>
</comment>
<keyword evidence="8" id="KW-0479">Metal-binding</keyword>
<keyword evidence="8" id="KW-0963">Cytoplasm</keyword>
<evidence type="ECO:0000313" key="10">
    <source>
        <dbReference type="EMBL" id="AMM41258.1"/>
    </source>
</evidence>
<dbReference type="EMBL" id="CP013015">
    <property type="protein sequence ID" value="AMM41258.1"/>
    <property type="molecule type" value="Genomic_DNA"/>
</dbReference>
<evidence type="ECO:0000256" key="1">
    <source>
        <dbReference type="ARBA" id="ARBA00000135"/>
    </source>
</evidence>
<gene>
    <name evidence="8" type="primary">pepA</name>
    <name evidence="10" type="ORF">HS1_001457</name>
</gene>
<dbReference type="RefSeq" id="WP_066063017.1">
    <property type="nucleotide sequence ID" value="NZ_CP013015.1"/>
</dbReference>
<feature type="binding site" evidence="8">
    <location>
        <position position="262"/>
    </location>
    <ligand>
        <name>Mn(2+)</name>
        <dbReference type="ChEBI" id="CHEBI:29035"/>
        <label>2</label>
    </ligand>
</feature>
<dbReference type="OrthoDB" id="9809354at2"/>
<dbReference type="SUPFAM" id="SSF52949">
    <property type="entry name" value="Macro domain-like"/>
    <property type="match status" value="1"/>
</dbReference>
<dbReference type="PROSITE" id="PS00631">
    <property type="entry name" value="CYTOSOL_AP"/>
    <property type="match status" value="1"/>
</dbReference>
<dbReference type="GO" id="GO:0030145">
    <property type="term" value="F:manganese ion binding"/>
    <property type="evidence" value="ECO:0007669"/>
    <property type="project" value="UniProtKB-UniRule"/>
</dbReference>
<dbReference type="InterPro" id="IPR043472">
    <property type="entry name" value="Macro_dom-like"/>
</dbReference>
<feature type="binding site" evidence="8">
    <location>
        <position position="262"/>
    </location>
    <ligand>
        <name>Mn(2+)</name>
        <dbReference type="ChEBI" id="CHEBI:29035"/>
        <label>1</label>
    </ligand>
</feature>
<dbReference type="InterPro" id="IPR000819">
    <property type="entry name" value="Peptidase_M17_C"/>
</dbReference>
<keyword evidence="11" id="KW-1185">Reference proteome</keyword>
<sequence length="496" mass="54848">MEFNLVGKDVLRLKGDVLVVGVYKKQHLTPIAEVVNKAMSSLLKDFLKDIHFEAEAGEAVFMPGHKEVKFKNIVVVGLGEKEKLNSDTIRKAANVGLKKAKELKNKDVYFEVLGEEILGEKSAQFLTEGIILGDYRFKKYKKPNKEEIEIEQVQVLAEKEYKEYIQIGKILAEATNFTREIVNEPGNVVKPMDLANISQKLAQEHGLVCEIYDKNRLEKEGMNGIVAVGQGSEHPPCFIHLVYKGERPQKKVVLIGKGITFDSGGLDLKPEKFMKTMKCDKSGACAVLGIIKAVAELKLNLEIHGLIPTAENMPGGNAFRPDDIIVFKNGKSVEIGNTDAEGRLILADALIYGSNLKPEVMVDMATLTGACMVALGRYTTGIFCSNERLVSLFQNIGQEMGDKFWPLPLDEELKEEIKGTFSDIKNIGSRYGGAITAALFLKEFVGEEVKNWVHLDIAGPAFLEKEWKYYAEGATGVPVRTIIHWLIKGADIGTGS</sequence>
<feature type="binding site" evidence="8">
    <location>
        <position position="280"/>
    </location>
    <ligand>
        <name>Mn(2+)</name>
        <dbReference type="ChEBI" id="CHEBI:29035"/>
        <label>2</label>
    </ligand>
</feature>
<comment type="subcellular location">
    <subcellularLocation>
        <location evidence="8">Cytoplasm</location>
    </subcellularLocation>
</comment>
<reference evidence="10 11" key="1">
    <citation type="submission" date="2015-10" db="EMBL/GenBank/DDBJ databases">
        <title>Candidatus Desulfofervidus auxilii, a hydrogenotrophic sulfate-reducing bacterium involved in the thermophilic anaerobic oxidation of methane.</title>
        <authorList>
            <person name="Krukenberg V."/>
            <person name="Richter M."/>
            <person name="Wegener G."/>
        </authorList>
    </citation>
    <scope>NUCLEOTIDE SEQUENCE [LARGE SCALE GENOMIC DNA]</scope>
    <source>
        <strain evidence="10 11">HS1</strain>
    </source>
</reference>
<keyword evidence="6 8" id="KW-0378">Hydrolase</keyword>
<dbReference type="GO" id="GO:0070006">
    <property type="term" value="F:metalloaminopeptidase activity"/>
    <property type="evidence" value="ECO:0007669"/>
    <property type="project" value="InterPro"/>
</dbReference>
<feature type="domain" description="Cytosol aminopeptidase" evidence="9">
    <location>
        <begin position="337"/>
        <end position="344"/>
    </location>
</feature>
<evidence type="ECO:0000256" key="7">
    <source>
        <dbReference type="ARBA" id="ARBA00023211"/>
    </source>
</evidence>
<dbReference type="Pfam" id="PF00883">
    <property type="entry name" value="Peptidase_M17"/>
    <property type="match status" value="1"/>
</dbReference>
<proteinExistence type="inferred from homology"/>
<keyword evidence="4 8" id="KW-0031">Aminopeptidase</keyword>
<feature type="binding site" evidence="8">
    <location>
        <position position="257"/>
    </location>
    <ligand>
        <name>Mn(2+)</name>
        <dbReference type="ChEBI" id="CHEBI:29035"/>
        <label>2</label>
    </ligand>
</feature>
<evidence type="ECO:0000256" key="3">
    <source>
        <dbReference type="ARBA" id="ARBA00009528"/>
    </source>
</evidence>
<name>A0A7U4QKY1_DESA2</name>
<dbReference type="EC" id="3.4.11.1" evidence="8"/>
<dbReference type="EC" id="3.4.11.10" evidence="8"/>
<dbReference type="NCBIfam" id="NF002081">
    <property type="entry name" value="PRK00913.3-3"/>
    <property type="match status" value="1"/>
</dbReference>
<dbReference type="NCBIfam" id="NF002073">
    <property type="entry name" value="PRK00913.1-2"/>
    <property type="match status" value="1"/>
</dbReference>
<comment type="similarity">
    <text evidence="3 8">Belongs to the peptidase M17 family.</text>
</comment>